<evidence type="ECO:0000313" key="9">
    <source>
        <dbReference type="EMBL" id="SED51191.1"/>
    </source>
</evidence>
<feature type="transmembrane region" description="Helical" evidence="7">
    <location>
        <begin position="298"/>
        <end position="318"/>
    </location>
</feature>
<feature type="transmembrane region" description="Helical" evidence="7">
    <location>
        <begin position="324"/>
        <end position="344"/>
    </location>
</feature>
<feature type="transmembrane region" description="Helical" evidence="7">
    <location>
        <begin position="231"/>
        <end position="253"/>
    </location>
</feature>
<gene>
    <name evidence="9" type="ORF">SAMN04490220_4696</name>
</gene>
<dbReference type="OrthoDB" id="5242249at2"/>
<dbReference type="InterPro" id="IPR005829">
    <property type="entry name" value="Sugar_transporter_CS"/>
</dbReference>
<name>A0A1H5BAD6_RHOJO</name>
<evidence type="ECO:0000256" key="4">
    <source>
        <dbReference type="ARBA" id="ARBA00022692"/>
    </source>
</evidence>
<dbReference type="Pfam" id="PF07690">
    <property type="entry name" value="MFS_1"/>
    <property type="match status" value="1"/>
</dbReference>
<evidence type="ECO:0000259" key="8">
    <source>
        <dbReference type="PROSITE" id="PS50850"/>
    </source>
</evidence>
<feature type="transmembrane region" description="Helical" evidence="7">
    <location>
        <begin position="265"/>
        <end position="286"/>
    </location>
</feature>
<dbReference type="PROSITE" id="PS00216">
    <property type="entry name" value="SUGAR_TRANSPORT_1"/>
    <property type="match status" value="1"/>
</dbReference>
<feature type="transmembrane region" description="Helical" evidence="7">
    <location>
        <begin position="392"/>
        <end position="409"/>
    </location>
</feature>
<proteinExistence type="predicted"/>
<dbReference type="AlphaFoldDB" id="A0A1H5BAD6"/>
<sequence length="445" mass="45749">MTVVRDNPADTAVEPVSSPRHWMLVAATMFAVAWGGNEFTPLLGMYRTDHGFSAVTVDLFLFAYVLGIVPALLLGGPLSDRLGRRPILLPAPVLTIVGSMLLAFGSDSAALLIVGRILCGVALGLGMAVGGSWVKELSTAPWDPAATDGAGARRAAMSLTGGFGLGAGVAGVLAQWAPLPSVLSYAVHGAIAIAAAVALWRAPETRTAQPVSERVSLVRDLAIPSASHKRFLFVIAPLAPWVFGTAAAAYAVLPSLMSGHTGGLPLAFSALMCMVGLGAGFAIQALGRKIDTPRNARAVVVSLVFVLAGMVAAVVAASALTVPLALVAAVVLGCGYGMAMVSGLQEIQRIAGPDDLAGLTAVFYSLTYLGFGTPVVMAYLSETFPAVTYPRMFVFGAVAAAGCLALALTKWRSYLPNSEVTADHIGGSVFSPSQESHSRRSGSSV</sequence>
<dbReference type="SUPFAM" id="SSF103473">
    <property type="entry name" value="MFS general substrate transporter"/>
    <property type="match status" value="1"/>
</dbReference>
<dbReference type="InterPro" id="IPR036259">
    <property type="entry name" value="MFS_trans_sf"/>
</dbReference>
<dbReference type="PROSITE" id="PS50850">
    <property type="entry name" value="MFS"/>
    <property type="match status" value="1"/>
</dbReference>
<evidence type="ECO:0000313" key="10">
    <source>
        <dbReference type="Proteomes" id="UP000183407"/>
    </source>
</evidence>
<accession>A0A1H5BAD6</accession>
<evidence type="ECO:0000256" key="3">
    <source>
        <dbReference type="ARBA" id="ARBA00022475"/>
    </source>
</evidence>
<dbReference type="InterPro" id="IPR020846">
    <property type="entry name" value="MFS_dom"/>
</dbReference>
<feature type="transmembrane region" description="Helical" evidence="7">
    <location>
        <begin position="87"/>
        <end position="104"/>
    </location>
</feature>
<dbReference type="PANTHER" id="PTHR23517:SF13">
    <property type="entry name" value="MAJOR FACILITATOR SUPERFAMILY MFS_1"/>
    <property type="match status" value="1"/>
</dbReference>
<feature type="transmembrane region" description="Helical" evidence="7">
    <location>
        <begin position="182"/>
        <end position="200"/>
    </location>
</feature>
<dbReference type="InterPro" id="IPR050171">
    <property type="entry name" value="MFS_Transporters"/>
</dbReference>
<feature type="transmembrane region" description="Helical" evidence="7">
    <location>
        <begin position="356"/>
        <end position="380"/>
    </location>
</feature>
<feature type="transmembrane region" description="Helical" evidence="7">
    <location>
        <begin position="155"/>
        <end position="176"/>
    </location>
</feature>
<dbReference type="Proteomes" id="UP000183407">
    <property type="component" value="Unassembled WGS sequence"/>
</dbReference>
<evidence type="ECO:0000256" key="5">
    <source>
        <dbReference type="ARBA" id="ARBA00022989"/>
    </source>
</evidence>
<evidence type="ECO:0000256" key="2">
    <source>
        <dbReference type="ARBA" id="ARBA00022448"/>
    </source>
</evidence>
<dbReference type="InterPro" id="IPR011701">
    <property type="entry name" value="MFS"/>
</dbReference>
<comment type="subcellular location">
    <subcellularLocation>
        <location evidence="1">Cell membrane</location>
        <topology evidence="1">Multi-pass membrane protein</topology>
    </subcellularLocation>
</comment>
<dbReference type="EMBL" id="FNTL01000004">
    <property type="protein sequence ID" value="SED51191.1"/>
    <property type="molecule type" value="Genomic_DNA"/>
</dbReference>
<keyword evidence="5 7" id="KW-1133">Transmembrane helix</keyword>
<organism evidence="9 10">
    <name type="scientific">Rhodococcus jostii</name>
    <dbReference type="NCBI Taxonomy" id="132919"/>
    <lineage>
        <taxon>Bacteria</taxon>
        <taxon>Bacillati</taxon>
        <taxon>Actinomycetota</taxon>
        <taxon>Actinomycetes</taxon>
        <taxon>Mycobacteriales</taxon>
        <taxon>Nocardiaceae</taxon>
        <taxon>Rhodococcus</taxon>
    </lineage>
</organism>
<protein>
    <submittedName>
        <fullName evidence="9">Predicted arabinose efflux permease, MFS family</fullName>
    </submittedName>
</protein>
<dbReference type="PANTHER" id="PTHR23517">
    <property type="entry name" value="RESISTANCE PROTEIN MDTM, PUTATIVE-RELATED-RELATED"/>
    <property type="match status" value="1"/>
</dbReference>
<keyword evidence="2" id="KW-0813">Transport</keyword>
<keyword evidence="6 7" id="KW-0472">Membrane</keyword>
<keyword evidence="3" id="KW-1003">Cell membrane</keyword>
<evidence type="ECO:0000256" key="7">
    <source>
        <dbReference type="SAM" id="Phobius"/>
    </source>
</evidence>
<evidence type="ECO:0000256" key="1">
    <source>
        <dbReference type="ARBA" id="ARBA00004651"/>
    </source>
</evidence>
<feature type="domain" description="Major facilitator superfamily (MFS) profile" evidence="8">
    <location>
        <begin position="1"/>
        <end position="414"/>
    </location>
</feature>
<reference evidence="10" key="1">
    <citation type="submission" date="2016-10" db="EMBL/GenBank/DDBJ databases">
        <authorList>
            <person name="Varghese N."/>
        </authorList>
    </citation>
    <scope>NUCLEOTIDE SEQUENCE [LARGE SCALE GENOMIC DNA]</scope>
    <source>
        <strain evidence="10">DSM 44719</strain>
    </source>
</reference>
<dbReference type="Gene3D" id="1.20.1250.20">
    <property type="entry name" value="MFS general substrate transporter like domains"/>
    <property type="match status" value="1"/>
</dbReference>
<feature type="transmembrane region" description="Helical" evidence="7">
    <location>
        <begin position="21"/>
        <end position="40"/>
    </location>
</feature>
<feature type="transmembrane region" description="Helical" evidence="7">
    <location>
        <begin position="52"/>
        <end position="75"/>
    </location>
</feature>
<keyword evidence="4 7" id="KW-0812">Transmembrane</keyword>
<dbReference type="RefSeq" id="WP_073363635.1">
    <property type="nucleotide sequence ID" value="NZ_FNTL01000004.1"/>
</dbReference>
<feature type="transmembrane region" description="Helical" evidence="7">
    <location>
        <begin position="110"/>
        <end position="134"/>
    </location>
</feature>
<dbReference type="GO" id="GO:0005886">
    <property type="term" value="C:plasma membrane"/>
    <property type="evidence" value="ECO:0007669"/>
    <property type="project" value="UniProtKB-SubCell"/>
</dbReference>
<evidence type="ECO:0000256" key="6">
    <source>
        <dbReference type="ARBA" id="ARBA00023136"/>
    </source>
</evidence>
<dbReference type="GO" id="GO:0022857">
    <property type="term" value="F:transmembrane transporter activity"/>
    <property type="evidence" value="ECO:0007669"/>
    <property type="project" value="InterPro"/>
</dbReference>